<keyword evidence="2" id="KW-0812">Transmembrane</keyword>
<gene>
    <name evidence="4" type="ORF">US91_C0001G0041</name>
</gene>
<feature type="domain" description="Fibronectin type-III" evidence="3">
    <location>
        <begin position="3985"/>
        <end position="4090"/>
    </location>
</feature>
<dbReference type="InterPro" id="IPR003961">
    <property type="entry name" value="FN3_dom"/>
</dbReference>
<feature type="region of interest" description="Disordered" evidence="1">
    <location>
        <begin position="1863"/>
        <end position="1882"/>
    </location>
</feature>
<dbReference type="Pfam" id="PF00041">
    <property type="entry name" value="fn3"/>
    <property type="match status" value="1"/>
</dbReference>
<dbReference type="CDD" id="cd00063">
    <property type="entry name" value="FN3"/>
    <property type="match status" value="6"/>
</dbReference>
<evidence type="ECO:0000256" key="2">
    <source>
        <dbReference type="SAM" id="Phobius"/>
    </source>
</evidence>
<proteinExistence type="predicted"/>
<dbReference type="InterPro" id="IPR036116">
    <property type="entry name" value="FN3_sf"/>
</dbReference>
<dbReference type="SMART" id="SM00060">
    <property type="entry name" value="FN3"/>
    <property type="match status" value="7"/>
</dbReference>
<sequence length="5230" mass="560415">MFRTLKNNCKKLLFGVIIFLFITFIFSAIPSSASDKKIIYGKQDMSLELVSEIGDMKSNNSELELKLKKKRKLPGAVGAFFKGFFVDEFKKAEISAEMVEGESEESDFFVETFYQEDGEFSVQLKPKGRQVKPGLHKVVITLKDEKLTGNETISFVQDFSWGVLAFNSNKSIYQPDENAYLQMGVLDELGHTVCGADLEMIITAPDKGKAVLSTKNGLIIRNPECGPDNVILTPDYYANYGLGEIGEYTVKLIATTEKGSWEISDVISVQAESPFVVERIGPTRINPTAEYGMMVKIRANEDFSGNLIEKMPEDFKISNFQFLISNQLQITNYKLQIDDAGKNLILENIILKKGDEATLIYKFDAPDIFPEFYLLGPLEAISAQGGPAIGWENRSWQIASDGENQVIVAQKIAIDAGTADTVNWTEAVKATSTLFSGGQKYFVYVTAGFSGSVAGVISNFEILYGSTIQYSGSIEASGDQANDAMQISWFDVMDQAATPEDIILRYRTVSGTSYIMNAQIVAMNISNLETTDWKYAVNSTSRALTTTVTADANITMNNADGVKDWLVFAMAEIDISSALRQYVSQIYNGASASMSFQREGENTNEFLPHAIYRPFDNVAQNTVFSIRNYSITSNVNTHLRSRVFALNLNRFESFKTYYADLPSTAINGTWTVIGNLNSGGNYAPQTSGDQLIFSSFINDITANTNESDDRLQVNGVTVPTSWSWGQSPAGYRTGYDAADEPVHNIVARVSIPTTGQTISLDAIEVPNSTQVGDEVSLAAFSTRLKNINRPFGVVNSKSFRADGSGVVDFAFDVSDRDLDDARVKVEYEQGSTCAFSSSAKTTISTVDADTTATYGDPKVDNTNAYQVGTTTGWITTTFGTSTVNFDWTSQANIPYASSTYCVRLTANDGTNDQLVSATTTVYIDNFDPIISGVAIPDRMYKIGDTMTATITLATAESDALTIGTSSEINGGPIFNLQKINNTTFTADYLIASGQTDRASNTIPFEISLVDPYLNQSASSSGSFSGGSIDANAPEITAVEIVNLMYGIGDIMTATITTALDASLYLLETSSLNAATSATANLTKINNTTYTLEYTVAEGNVDRATGTIPYHIVLRDSYGNINAPYAGVFANGSLDAHAPIIQAVYLNNGAYGINSSLPIIIDTAETGLALGESTVNGKTLSGFSDLADTTYQAYYIVAEGDMDRTAGNVPISIIMRDNYGNENAAYVTPAANTASVDAHKPEILSIVIPNLVYKIGDTIRATATVAADVAAYTLGTTTVNNVAASNLQKYDNSTYTFDYTVLSGHTDRSAGTIPFSLMLKDQLEQYNDPAFTAITANTASIDANAPAVSALSFAPSSGVLKIGDTATATITAASAETGLSAGATININSKDARASFTELGGGEYRIVYIVAEGDVDRPDNDDLPVNIILRDSAGNESVAFQSSDPTNRPGVDANRPVISNVTFNITSGVLKIGDTATATIYTDGTGYLADTITVNGIDVSGTLVSAGGNDYTITYTVAEGHDDILDANDLPINIVLSDPAGNDSIPYTTEDASNRPGVDGHKPVISNVSFNITSGVLKIGDIATTTIFADASGYSAGAITINGVDVSGTLASAGGNDYTVSYIVIEGNNDILDANNLPISIVLRDVAGNNSVTYVTIDSANRPGVDAHRPVINSAVFVPSSGILKIGASATATLSVADAEENLSIISATINYINVASSFFEIGSGDYRLVYTVSEGDNPINDIADLPVYFVVSDAAGNYSLAFNSSDPSNRPGVDASQPIISNVIFNITSGMLKIGDTATATIYSDETGYSAGTITVNNVDVSGTLASAGGNNYTVAYTVAEGHDDILDENDLPINIVLRDSAGNDSNPYTTEDAGNRPGVDGHAPVISNVSFNITSGLLKIGDIATATISADASGYLAGAITINGVDVSASLASAGGNNYTVNYIVSEGHNDILDSSDLPISVVLVDTNGNNSSTYTTADAGNRPGVDGHAPTVPGNLGFYSRGNNSITLNFGATTTESNFSEYVIYYKAGTSGVSENDSRWDSGDDGHLGHILFSGYGSTTITGLLSQTAYVFNIWAYDQAGNKTQATEELSAATNYLPLLSDNLEQRLNDNFTVVSNNAWAIDQSMVLSASSTDPEGGYFDYYYEVISATGTLTTATSVPASSCNSGTGFLQCSEKIWKQSTGPDWYNEEWLYRKQIVIDSDLIEDDMQDFPILTNTVDDDLRRNARSDGHDILFTAADGVTKLSYERKVYDSSDGELIAWVKTDVSSSTDTIVYMYYGNADVASDQSSASGVWDSSYLGVWHMDEEPTGSADDIKDSSGNSRHMTSFNMGASKRVKTDTGYAYEFDGAGDYLEDADGENYINGLSEFTVELWLKSDLIATDRGFIIGSAPAGNDSFFTLRYDDAGVNGGGNDVIKGAITTTVTGEIQMESSSFSQTTDWQHLVFRWESGRQYELLVDGDLDTPTSNDPAGTGLTSGASTLRIGQGGKDITTALGWDGLIDEVRISNVYRSDAWVKTAYNNQSNLASFALFGAQDAVRIFNLPESDDGYIWQVMACDQLGACSEWVKYNEESPNFKVDNTPPTAPGSLSENSKTSTSVTFNLSGTSTESFFSDYRIYYKEYGGDVVSTNDSYFGTSSDANLSNILFNGASTTTVPFLTADTEYQFNIWAFDESGQSASATPIVVTTEIGTNRPTGLFDSVEQKRDGSGRIDIGIIVNDLDNNPSRARIDYVSGVACNFSSPLDPYLDEDGANISATNLPAPLIDNASAYQVGTGSEWILTAPAANNVGFDWLSALNLSGVEGNYCLRLTVNDGVYSQLVPATSTVYIDNARPSSPGALSLAEKNTETLVLTFGATSTETNFAEYKIFYKIADGTAPDESDSVLSSSTDINLSDKFFNTAATTTISDLMAGTIYSIVIWAYDDYGNAASSSYVNFTTNHIPSAPTNLRQYKADGVTEIVNNGWTIEDIATIQAEVNDGDAGENISLYFELLANSDTFRTATTVPFNACAPDDSWSDCASKIWKVTSVAGDYSVAPFSGTTSPANLPNSNSGFKWQVIACDNDNVCSEWTRYNDAIPNFKIDFIAPTAPGDLSVAAYTSNSITLNFGATTTEENFKEYIIYYKEGTSGVNETNTKHGSSTDGNLAHILFNSAATTTISGLNAGTAYFFNIWAYDQAGNKNYAVYEISTTTNNKPQSNIVSAMQKTNGTGGVDIVISANDADVENLFAMLEFATGTDCLFTSAGDPTLDEIDANATSSQADAKIENDNAYQIGNASGWIVTTGGANAVSFDWLSNTDLPNQSGTYCLRIRTNDGHEDSVFATTTLMIDNLSPTAPGNLSLIESHGNYFVLGFGATSTETNWLRYRIFYKQGVSTVNENDLELIDSDLADKNYNNTATTSVSGLLANTQYSFRVFAYDIYGNKAQSGQETFTTNSYPSSSFNSAAQKIDGSGRVDISLEIYDTDGDNCYAKLEFATGTACDFSSPGDPELDEGSENISVDYEPLGIANTNEYQIGTAGAPIITDQGSNTIDLDWLSKSNLPTADGDYCLRLTVTDGSDTHSATTTLTIDNAVPQRPADLTIGYADVRTIRLDFGSAGSDTHFKEYKIFYKEGVSGVAETDSAWDKNDDAALGIEDFGAAASTTIGGLLPDTDYVFNIWIYDDFGNKSFASGEISSSTLEAVSATWRETEDTPDPTTGVYASKEQTVRLRVAVANSGTWSTEDYRYDLQYGIKDGTCENVSAWTLVPATAAGEHFEMKSSVYFIENASTTPRLTGDGYAFRPGYMVQAPFSQTGTITLYGNEYSELEYTIAATTDASRSATYCFRAVNQGAGVDDYGVYPEFSLTPPPLSDFVSAVQRDDGSGRVDVRFTADDYSNQNLRLRMDYATGTLCDFSQPGDLTFDILNENTSATYGDPLIDNDAPYQIGTGLAYVLTQYGENTVDSDWLSGGDLGGIEGEYCLRLTANDLFDDQTIPATTTVMIDNKAPTAPGNLSLMSKTINSVTIELGATSSDLNFFEYRIYYKEGVSGVTESDSMHASNTDPNLGNVLYNGAASTTINNLIANRQYVFRIYAYDKYGNKSASVGEFTTKLVPSISGIVYAADGITPILTAPNVTMVVNGAVMETVSASAANGRFIFWEIDPPATGTPMLVYVNGNSMKGATYSLYGGAGEVTDMHIYSERVVLRHYGSEVIGNEHIETYDNDQDADIMIQIDGGNLSILGNSELYIWPGSTFKNNASVLTLFDVRIEGTLDASSTEIITVSGNWNAENGIFNAASSSVKFVANDQDNVIVTNKQKFYNLEFDGLGGKWTLIDGATTTATTTISQGTLVQGGDVDFETGSLIIELGANFTKASGTGVFVFEDLGQGVFEDKNDVKNNLGNVIIGHSPASTFLASDMVADSLTVNSGDSLFARGYELDITRFITVNGTLDCIDDSEGDGTIITLGTNWTVLPTATFIAGNSTTTFDNATGGIISTGGIDANHDFYNLSFAKTAATTTVLGGYPLKVSGDLTIGANSTLDVSSSNYDIYAGGNWINNGVYNARNATTTFDSVSTGKIINPGQSAFNRIIFNSASGGWNIIGNATSSSDWIMTSASAFSVSADKTIEVRGQYILADTIPDISTWNSGSTLYLNNGGAYTVATKNQSAETYANLKIGADTDIRMWNSGSDTASVDSSGSLYSMDYAGTNGALRIWGDYHSLESADYWSYAKDFDGADISGTPRACQIQIFGGSNLDYSSSVLEIVGTSGATTTIANQSSGAYSLSIADTFLTMDYFQIRNIDSNGLNISGTTTLGSINNGDFELDVEGGALISVTAETINASSWSTSTNIRFATSTGIANGNNVKLSGIPTAPWTFVSHYGNLAGEAFDSDSGDPRGYILWDDSPSYSPKSQNWRWYHDEDKETPLIPIALENYSPQIVGNGNLIKLRMTIKETEGISGANVKMRLQYSTDSNFDSDVSWVGEKGSTTALWTCGEGIDNDNDLISTLALTDSLIKATHNESGISTTSFAHSALDANEWEFTLYANSPATSTTYYFRAFSSYYSVYSDYEKAVLKNGASAYPSVVVSSAVLNFTIEGLPGGTDTEGIITDFPTTVDSVSFGSLPLNTRVEGAHRFKITTNAESGYQLFVYQRQDLVSNTGAYISAISYTNNNPGPWPENPDPGAFGYHSGDDTLSGNSPSRFLPDNMFAKFNGSLEEISYSPIPVSDDSVDFVYRLEVNDLQSAGDYRTSIVYILVPQF</sequence>
<feature type="domain" description="Fibronectin type-III" evidence="3">
    <location>
        <begin position="2583"/>
        <end position="2691"/>
    </location>
</feature>
<dbReference type="InterPro" id="IPR013320">
    <property type="entry name" value="ConA-like_dom_sf"/>
</dbReference>
<protein>
    <recommendedName>
        <fullName evidence="3">Fibronectin type-III domain-containing protein</fullName>
    </recommendedName>
</protein>
<keyword evidence="2" id="KW-1133">Transmembrane helix</keyword>
<keyword evidence="2" id="KW-0472">Membrane</keyword>
<dbReference type="SUPFAM" id="SSF49899">
    <property type="entry name" value="Concanavalin A-like lectins/glucanases"/>
    <property type="match status" value="1"/>
</dbReference>
<dbReference type="PATRIC" id="fig|1618638.3.peg.41"/>
<dbReference type="InterPro" id="IPR018765">
    <property type="entry name" value="DUF2341"/>
</dbReference>
<reference evidence="4" key="1">
    <citation type="journal article" date="2015" name="Nature">
        <title>rRNA introns, odd ribosomes, and small enigmatic genomes across a large radiation of phyla.</title>
        <authorList>
            <person name="Brown C.T."/>
            <person name="Hug L.A."/>
            <person name="Thomas B.C."/>
            <person name="Sharon I."/>
            <person name="Castelle C.J."/>
            <person name="Singh A."/>
            <person name="Wilkins M.J."/>
            <person name="Williams K.H."/>
            <person name="Banfield J.F."/>
        </authorList>
    </citation>
    <scope>NUCLEOTIDE SEQUENCE [LARGE SCALE GENOMIC DNA]</scope>
</reference>
<dbReference type="SUPFAM" id="SSF49265">
    <property type="entry name" value="Fibronectin type III"/>
    <property type="match status" value="6"/>
</dbReference>
<dbReference type="Gene3D" id="2.60.40.10">
    <property type="entry name" value="Immunoglobulins"/>
    <property type="match status" value="7"/>
</dbReference>
<dbReference type="EMBL" id="LBUU01000001">
    <property type="protein sequence ID" value="KKQ71114.1"/>
    <property type="molecule type" value="Genomic_DNA"/>
</dbReference>
<organism evidence="4 5">
    <name type="scientific">Candidatus Falkowbacteria bacterium GW2011_GWE1_38_31</name>
    <dbReference type="NCBI Taxonomy" id="1618638"/>
    <lineage>
        <taxon>Bacteria</taxon>
        <taxon>Candidatus Falkowiibacteriota</taxon>
    </lineage>
</organism>
<feature type="domain" description="Fibronectin type-III" evidence="3">
    <location>
        <begin position="2836"/>
        <end position="2941"/>
    </location>
</feature>
<accession>A0A0G0MBK6</accession>
<feature type="domain" description="Fibronectin type-III" evidence="3">
    <location>
        <begin position="3088"/>
        <end position="3193"/>
    </location>
</feature>
<evidence type="ECO:0000256" key="1">
    <source>
        <dbReference type="SAM" id="MobiDB-lite"/>
    </source>
</evidence>
<evidence type="ECO:0000313" key="5">
    <source>
        <dbReference type="Proteomes" id="UP000034022"/>
    </source>
</evidence>
<dbReference type="InterPro" id="IPR013783">
    <property type="entry name" value="Ig-like_fold"/>
</dbReference>
<dbReference type="Pfam" id="PF10102">
    <property type="entry name" value="DUF2341"/>
    <property type="match status" value="1"/>
</dbReference>
<comment type="caution">
    <text evidence="4">The sequence shown here is derived from an EMBL/GenBank/DDBJ whole genome shotgun (WGS) entry which is preliminary data.</text>
</comment>
<evidence type="ECO:0000313" key="4">
    <source>
        <dbReference type="EMBL" id="KKQ71114.1"/>
    </source>
</evidence>
<name>A0A0G0MBK6_9BACT</name>
<dbReference type="PROSITE" id="PS50853">
    <property type="entry name" value="FN3"/>
    <property type="match status" value="5"/>
</dbReference>
<feature type="domain" description="Fibronectin type-III" evidence="3">
    <location>
        <begin position="3333"/>
        <end position="3434"/>
    </location>
</feature>
<feature type="transmembrane region" description="Helical" evidence="2">
    <location>
        <begin position="12"/>
        <end position="29"/>
    </location>
</feature>
<evidence type="ECO:0000259" key="3">
    <source>
        <dbReference type="PROSITE" id="PS50853"/>
    </source>
</evidence>
<dbReference type="Proteomes" id="UP000034022">
    <property type="component" value="Unassembled WGS sequence"/>
</dbReference>